<organism evidence="1 2">
    <name type="scientific">Trichinella pseudospiralis</name>
    <name type="common">Parasitic roundworm</name>
    <dbReference type="NCBI Taxonomy" id="6337"/>
    <lineage>
        <taxon>Eukaryota</taxon>
        <taxon>Metazoa</taxon>
        <taxon>Ecdysozoa</taxon>
        <taxon>Nematoda</taxon>
        <taxon>Enoplea</taxon>
        <taxon>Dorylaimia</taxon>
        <taxon>Trichinellida</taxon>
        <taxon>Trichinellidae</taxon>
        <taxon>Trichinella</taxon>
    </lineage>
</organism>
<dbReference type="EMBL" id="JYDV01000097">
    <property type="protein sequence ID" value="KRZ34621.1"/>
    <property type="molecule type" value="Genomic_DNA"/>
</dbReference>
<dbReference type="AlphaFoldDB" id="A0A0V1JIC8"/>
<reference evidence="1 2" key="1">
    <citation type="submission" date="2015-01" db="EMBL/GenBank/DDBJ databases">
        <title>Evolution of Trichinella species and genotypes.</title>
        <authorList>
            <person name="Korhonen P.K."/>
            <person name="Edoardo P."/>
            <person name="Giuseppe L.R."/>
            <person name="Gasser R.B."/>
        </authorList>
    </citation>
    <scope>NUCLEOTIDE SEQUENCE [LARGE SCALE GENOMIC DNA]</scope>
    <source>
        <strain evidence="1">ISS176</strain>
    </source>
</reference>
<comment type="caution">
    <text evidence="1">The sequence shown here is derived from an EMBL/GenBank/DDBJ whole genome shotgun (WGS) entry which is preliminary data.</text>
</comment>
<accession>A0A0V1JIC8</accession>
<dbReference type="Proteomes" id="UP000054826">
    <property type="component" value="Unassembled WGS sequence"/>
</dbReference>
<protein>
    <submittedName>
        <fullName evidence="1">Uncharacterized protein</fullName>
    </submittedName>
</protein>
<sequence>MPLVNAMIKHYKRKLNLREDKITCSMLFQIISFPFHQIKHCIHREVLIDDGTPLSEDKACHGEQSVQKIGDGLGAKRLMMHYEGDLEHDGSLLKNSEAILFRTVHVPISI</sequence>
<evidence type="ECO:0000313" key="1">
    <source>
        <dbReference type="EMBL" id="KRZ34621.1"/>
    </source>
</evidence>
<gene>
    <name evidence="1" type="ORF">T4C_2293</name>
</gene>
<evidence type="ECO:0000313" key="2">
    <source>
        <dbReference type="Proteomes" id="UP000054826"/>
    </source>
</evidence>
<name>A0A0V1JIC8_TRIPS</name>
<proteinExistence type="predicted"/>